<protein>
    <submittedName>
        <fullName evidence="1">Uncharacterized protein</fullName>
    </submittedName>
</protein>
<accession>A0ACB9RIZ1</accession>
<organism evidence="1 2">
    <name type="scientific">Melastoma candidum</name>
    <dbReference type="NCBI Taxonomy" id="119954"/>
    <lineage>
        <taxon>Eukaryota</taxon>
        <taxon>Viridiplantae</taxon>
        <taxon>Streptophyta</taxon>
        <taxon>Embryophyta</taxon>
        <taxon>Tracheophyta</taxon>
        <taxon>Spermatophyta</taxon>
        <taxon>Magnoliopsida</taxon>
        <taxon>eudicotyledons</taxon>
        <taxon>Gunneridae</taxon>
        <taxon>Pentapetalae</taxon>
        <taxon>rosids</taxon>
        <taxon>malvids</taxon>
        <taxon>Myrtales</taxon>
        <taxon>Melastomataceae</taxon>
        <taxon>Melastomatoideae</taxon>
        <taxon>Melastomateae</taxon>
        <taxon>Melastoma</taxon>
    </lineage>
</organism>
<name>A0ACB9RIZ1_9MYRT</name>
<dbReference type="Proteomes" id="UP001057402">
    <property type="component" value="Chromosome 4"/>
</dbReference>
<sequence length="330" mass="36935">MSSRKPEEGCPLARSSQAAARVMPQVGFRPREMSLEATMVTPMLSPNLLSPPSLPIIGHLHLIGPVASESFWKLSLRYGPSSAPDWRLFLCRCLQCCGCPGHIPEPGPQLLLEASWRILKKLCMTQPFGTSQLERSSDVRAEEVRRLVELIPGRAADLGRELTRTCLILAGKLSRGNILGPWPRKLDCSSNGRKLVSTLMKYDHLIEKIMEEHEQRNAADGSGAAERKKDLMDILLETHKDPSVEVRISRNDVKSFLLDLLLAGMESTSTAMQWAMAELINNSGMFKKLRDEIISTVGIDRLVNESDLPKLPYLRAVIMETLRLSIHRRH</sequence>
<gene>
    <name evidence="1" type="ORF">MLD38_015936</name>
</gene>
<comment type="caution">
    <text evidence="1">The sequence shown here is derived from an EMBL/GenBank/DDBJ whole genome shotgun (WGS) entry which is preliminary data.</text>
</comment>
<reference evidence="2" key="1">
    <citation type="journal article" date="2023" name="Front. Plant Sci.">
        <title>Chromosomal-level genome assembly of Melastoma candidum provides insights into trichome evolution.</title>
        <authorList>
            <person name="Zhong Y."/>
            <person name="Wu W."/>
            <person name="Sun C."/>
            <person name="Zou P."/>
            <person name="Liu Y."/>
            <person name="Dai S."/>
            <person name="Zhou R."/>
        </authorList>
    </citation>
    <scope>NUCLEOTIDE SEQUENCE [LARGE SCALE GENOMIC DNA]</scope>
</reference>
<evidence type="ECO:0000313" key="2">
    <source>
        <dbReference type="Proteomes" id="UP001057402"/>
    </source>
</evidence>
<evidence type="ECO:0000313" key="1">
    <source>
        <dbReference type="EMBL" id="KAI4378458.1"/>
    </source>
</evidence>
<keyword evidence="2" id="KW-1185">Reference proteome</keyword>
<proteinExistence type="predicted"/>
<dbReference type="EMBL" id="CM042883">
    <property type="protein sequence ID" value="KAI4378458.1"/>
    <property type="molecule type" value="Genomic_DNA"/>
</dbReference>